<dbReference type="Proteomes" id="UP000681722">
    <property type="component" value="Unassembled WGS sequence"/>
</dbReference>
<dbReference type="EMBL" id="CAJOBC010005965">
    <property type="protein sequence ID" value="CAF3881922.1"/>
    <property type="molecule type" value="Genomic_DNA"/>
</dbReference>
<proteinExistence type="predicted"/>
<accession>A0A814QGB5</accession>
<keyword evidence="1" id="KW-0802">TPR repeat</keyword>
<evidence type="ECO:0000313" key="3">
    <source>
        <dbReference type="EMBL" id="CAF3881922.1"/>
    </source>
</evidence>
<reference evidence="2" key="1">
    <citation type="submission" date="2021-02" db="EMBL/GenBank/DDBJ databases">
        <authorList>
            <person name="Nowell W R."/>
        </authorList>
    </citation>
    <scope>NUCLEOTIDE SEQUENCE</scope>
</reference>
<protein>
    <submittedName>
        <fullName evidence="2">Uncharacterized protein</fullName>
    </submittedName>
</protein>
<name>A0A814QGB5_9BILA</name>
<dbReference type="EMBL" id="CAJNOQ010005965">
    <property type="protein sequence ID" value="CAF1118174.1"/>
    <property type="molecule type" value="Genomic_DNA"/>
</dbReference>
<dbReference type="SUPFAM" id="SSF48452">
    <property type="entry name" value="TPR-like"/>
    <property type="match status" value="3"/>
</dbReference>
<feature type="repeat" description="TPR" evidence="1">
    <location>
        <begin position="482"/>
        <end position="515"/>
    </location>
</feature>
<dbReference type="InterPro" id="IPR019734">
    <property type="entry name" value="TPR_rpt"/>
</dbReference>
<evidence type="ECO:0000256" key="1">
    <source>
        <dbReference type="PROSITE-ProRule" id="PRU00339"/>
    </source>
</evidence>
<feature type="repeat" description="TPR" evidence="1">
    <location>
        <begin position="801"/>
        <end position="834"/>
    </location>
</feature>
<evidence type="ECO:0000313" key="2">
    <source>
        <dbReference type="EMBL" id="CAF1118174.1"/>
    </source>
</evidence>
<dbReference type="PANTHER" id="PTHR10098">
    <property type="entry name" value="RAPSYN-RELATED"/>
    <property type="match status" value="1"/>
</dbReference>
<dbReference type="PROSITE" id="PS50005">
    <property type="entry name" value="TPR"/>
    <property type="match status" value="3"/>
</dbReference>
<dbReference type="SUPFAM" id="SSF56399">
    <property type="entry name" value="ADP-ribosylation"/>
    <property type="match status" value="1"/>
</dbReference>
<dbReference type="AlphaFoldDB" id="A0A814QGB5"/>
<organism evidence="2 4">
    <name type="scientific">Didymodactylos carnosus</name>
    <dbReference type="NCBI Taxonomy" id="1234261"/>
    <lineage>
        <taxon>Eukaryota</taxon>
        <taxon>Metazoa</taxon>
        <taxon>Spiralia</taxon>
        <taxon>Gnathifera</taxon>
        <taxon>Rotifera</taxon>
        <taxon>Eurotatoria</taxon>
        <taxon>Bdelloidea</taxon>
        <taxon>Philodinida</taxon>
        <taxon>Philodinidae</taxon>
        <taxon>Didymodactylos</taxon>
    </lineage>
</organism>
<dbReference type="Gene3D" id="1.25.40.10">
    <property type="entry name" value="Tetratricopeptide repeat domain"/>
    <property type="match status" value="4"/>
</dbReference>
<gene>
    <name evidence="2" type="ORF">GPM918_LOCUS19559</name>
    <name evidence="3" type="ORF">SRO942_LOCUS19556</name>
</gene>
<dbReference type="SMART" id="SM00028">
    <property type="entry name" value="TPR"/>
    <property type="match status" value="6"/>
</dbReference>
<feature type="repeat" description="TPR" evidence="1">
    <location>
        <begin position="659"/>
        <end position="692"/>
    </location>
</feature>
<dbReference type="PANTHER" id="PTHR10098:SF106">
    <property type="entry name" value="TETRATRICOPEPTIDE REPEAT PROTEIN 28-LIKE PROTEIN"/>
    <property type="match status" value="1"/>
</dbReference>
<sequence length="1062" mass="123613">MKTFDSDETCEDFISTVETEDVFLVISSNTRPAIISKVHDKQRLHSIYIYKLSAKSDESEEEWLSEYTKVKGVFSESNSLIEELSINVKLSIKSLNELNGYTSNEVSDSSWFILLMNALIGLNRNNNDRLLRSTKQSMINQFRIYYQNNKTEQINLDNFQQNYQSNDAVGWYTRDTFLFRTLNKALRQHDIDIIFLFLFFIVDLWQQLKLENEKQTSNQSDHSSCNEHNNIKWMDNSDSLSSDTISNVNRIFCYRGQLMSKEEIEKFQMISFFTCNSFMSTTLNYKLALMFAGQHSRDDNIQSVIFSIETPSILLSQTPYANISHLSHFGESEKEILFMVGTPFRKRFVVYEEDAQHWQVSLTLVSDNPNELYDDDEHPYEYSSFEMPSIYKSLSVDKPADIKLLSAGLSLLFCNDNPSNERKLSNPHEMAEKYYNLFLNDNNNSVSYTGLAIVAHQRGEYEKTFYYLYKALDTCPSSNLTYVIYCCMGNVYREKSIYDKALDYYTMALTKKQDTKLDLLVEQDLYQFNNLFKVLWNLSLIHKINGNYELAWDTYKQYLTSEAYVAHDCYLDMLIRETYALLVSTCPKQAEWDEQMMSKIKFIDASSLDADKYSDVIADAYKDIISEYLDKNKADLGKELLTKALDSLTGKSLEQLYAPLQYENIGDNYQEQNQFDLAAECYEKSLSLELESAHRNDSHQIRFDMRVFVKTLKCRTNSSNFQLAIDFSKKISADYINAGMTLHEVINLYTALVDFDQENNVTVNENDRIEWYNKLGEYNSKIGDVYKSNVWYKKILHHDDANIWANIAYNYNQINDYKLAIYHYKKALECSLKIRDRDLIACICFGLASSFSRLPNKKNVAIDHYKRALLFCTATEELSTFVDPNSVHNTVIAINRQTGDNFKSAAQFYTKTIHLCLKNKLNTHKEIASAHKAFYLAYGDKQTVEFYKAVIDIYEQQIRMVEDDLHDLLTIYKYLACIYEKNGNFQLAIDLFRKWQAHSKFIRHNDIEYGLLCFKIATLYDKLDEDSTAIEHYQEGLTLLRNGSNIPDASCLPVVCNIMDQF</sequence>
<evidence type="ECO:0000313" key="4">
    <source>
        <dbReference type="Proteomes" id="UP000663829"/>
    </source>
</evidence>
<dbReference type="InterPro" id="IPR011990">
    <property type="entry name" value="TPR-like_helical_dom_sf"/>
</dbReference>
<dbReference type="Pfam" id="PF13181">
    <property type="entry name" value="TPR_8"/>
    <property type="match status" value="1"/>
</dbReference>
<dbReference type="Proteomes" id="UP000663829">
    <property type="component" value="Unassembled WGS sequence"/>
</dbReference>
<keyword evidence="4" id="KW-1185">Reference proteome</keyword>
<dbReference type="Gene3D" id="3.90.176.10">
    <property type="entry name" value="Toxin ADP-ribosyltransferase, Chain A, domain 1"/>
    <property type="match status" value="1"/>
</dbReference>
<comment type="caution">
    <text evidence="2">The sequence shown here is derived from an EMBL/GenBank/DDBJ whole genome shotgun (WGS) entry which is preliminary data.</text>
</comment>